<feature type="region of interest" description="Disordered" evidence="1">
    <location>
        <begin position="201"/>
        <end position="335"/>
    </location>
</feature>
<reference evidence="2" key="1">
    <citation type="submission" date="2014-05" db="EMBL/GenBank/DDBJ databases">
        <authorList>
            <person name="Chronopoulou M."/>
        </authorList>
    </citation>
    <scope>NUCLEOTIDE SEQUENCE</scope>
    <source>
        <tissue evidence="2">Whole organism</tissue>
    </source>
</reference>
<feature type="non-terminal residue" evidence="2">
    <location>
        <position position="335"/>
    </location>
</feature>
<feature type="region of interest" description="Disordered" evidence="1">
    <location>
        <begin position="136"/>
        <end position="173"/>
    </location>
</feature>
<sequence length="335" mass="37805">MLVNPSSSFAVNKTGSSNGSSNAPPNPGMCLNSPTGSCGSVRLRRREHRSKEIDISKRQNRHSGDISNWSPRILSPRLFKDVSDRRQSGDWSYVSFPSSSPGTPKVFQREFIPPDVEEEQGPTSLLESKVIASILQNEGNTSSRSATGSPHRYLDRRSATQLVQTPPPPRCRSAMETLDRKLTTGSVGVRRKLLGNTRIEEEDLHPLRHDSPILGSTTTPNYRPVPSSKNTVSKVKRRSQSSHYQRHENTHRFSEVIDTRSIQSDSNPDERKKCSSSTGGGLGRRSATQMELSRRKKKSDCHSETENHHYHRSRKQQKENQDFLRWKSQEHVDQV</sequence>
<feature type="region of interest" description="Disordered" evidence="1">
    <location>
        <begin position="1"/>
        <end position="70"/>
    </location>
</feature>
<dbReference type="OrthoDB" id="8196563at2759"/>
<feature type="compositionally biased region" description="Polar residues" evidence="1">
    <location>
        <begin position="214"/>
        <end position="233"/>
    </location>
</feature>
<organism evidence="2">
    <name type="scientific">Lepeophtheirus salmonis</name>
    <name type="common">Salmon louse</name>
    <name type="synonym">Caligus salmonis</name>
    <dbReference type="NCBI Taxonomy" id="72036"/>
    <lineage>
        <taxon>Eukaryota</taxon>
        <taxon>Metazoa</taxon>
        <taxon>Ecdysozoa</taxon>
        <taxon>Arthropoda</taxon>
        <taxon>Crustacea</taxon>
        <taxon>Multicrustacea</taxon>
        <taxon>Hexanauplia</taxon>
        <taxon>Copepoda</taxon>
        <taxon>Siphonostomatoida</taxon>
        <taxon>Caligidae</taxon>
        <taxon>Lepeophtheirus</taxon>
    </lineage>
</organism>
<protein>
    <submittedName>
        <fullName evidence="2">Uncharacterized protein</fullName>
    </submittedName>
</protein>
<accession>A0A0K2V924</accession>
<feature type="compositionally biased region" description="Polar residues" evidence="1">
    <location>
        <begin position="1"/>
        <end position="14"/>
    </location>
</feature>
<feature type="compositionally biased region" description="Polar residues" evidence="1">
    <location>
        <begin position="136"/>
        <end position="148"/>
    </location>
</feature>
<evidence type="ECO:0000256" key="1">
    <source>
        <dbReference type="SAM" id="MobiDB-lite"/>
    </source>
</evidence>
<feature type="compositionally biased region" description="Basic and acidic residues" evidence="1">
    <location>
        <begin position="316"/>
        <end position="335"/>
    </location>
</feature>
<name>A0A0K2V924_LEPSM</name>
<dbReference type="AlphaFoldDB" id="A0A0K2V924"/>
<dbReference type="EMBL" id="HACA01029682">
    <property type="protein sequence ID" value="CDW47043.1"/>
    <property type="molecule type" value="Transcribed_RNA"/>
</dbReference>
<proteinExistence type="predicted"/>
<evidence type="ECO:0000313" key="2">
    <source>
        <dbReference type="EMBL" id="CDW47043.1"/>
    </source>
</evidence>
<feature type="compositionally biased region" description="Basic and acidic residues" evidence="1">
    <location>
        <begin position="245"/>
        <end position="258"/>
    </location>
</feature>